<dbReference type="Proteomes" id="UP000186218">
    <property type="component" value="Unassembled WGS sequence"/>
</dbReference>
<dbReference type="EMBL" id="FTNT01000002">
    <property type="protein sequence ID" value="SIR79356.1"/>
    <property type="molecule type" value="Genomic_DNA"/>
</dbReference>
<reference evidence="2 3" key="1">
    <citation type="submission" date="2017-01" db="EMBL/GenBank/DDBJ databases">
        <authorList>
            <person name="Mah S.A."/>
            <person name="Swanson W.J."/>
            <person name="Moy G.W."/>
            <person name="Vacquier V.D."/>
        </authorList>
    </citation>
    <scope>NUCLEOTIDE SEQUENCE [LARGE SCALE GENOMIC DNA]</scope>
    <source>
        <strain evidence="2 3">CPCC 203464</strain>
    </source>
</reference>
<feature type="compositionally biased region" description="Pro residues" evidence="1">
    <location>
        <begin position="238"/>
        <end position="250"/>
    </location>
</feature>
<evidence type="ECO:0000313" key="3">
    <source>
        <dbReference type="Proteomes" id="UP000186218"/>
    </source>
</evidence>
<feature type="compositionally biased region" description="Low complexity" evidence="1">
    <location>
        <begin position="267"/>
        <end position="279"/>
    </location>
</feature>
<dbReference type="STRING" id="1344003.SAMN05445060_0908"/>
<evidence type="ECO:0008006" key="4">
    <source>
        <dbReference type="Google" id="ProtNLM"/>
    </source>
</evidence>
<dbReference type="RefSeq" id="WP_076476932.1">
    <property type="nucleotide sequence ID" value="NZ_FTNT01000002.1"/>
</dbReference>
<protein>
    <recommendedName>
        <fullName evidence="4">Proteins of 100 residues with WXG</fullName>
    </recommendedName>
</protein>
<sequence length="314" mass="31686">MNPTELAALRVVAEAGVQFLVDVTPAARQAGIAGFDDAHRFRAQFDATESIDIAGLHADSEVVADAERVLRDLDPDDDQISQGWSGRAGDAMGAAVSGHLRQVAAVLTALRDSGAALGVIGDSLTAVLAAKYRAVGAVAGALPTAESLSTAYGALDLTSRVTLFDQATATAHAAVDQMFGALTTSLSAVDSDSATAFGAGSDPGDPSSHPSGTQAPMPESPMPESQSPHVSAPESPEPEPPVAQPQPPTAEFPADPESTAPQPAPVVPDAAADSPAQPDGTHADGSHREVDVPLRLGATSGTGDGVRLALLGDE</sequence>
<accession>A0A1N7DU35</accession>
<feature type="compositionally biased region" description="Low complexity" evidence="1">
    <location>
        <begin position="222"/>
        <end position="234"/>
    </location>
</feature>
<proteinExistence type="predicted"/>
<feature type="compositionally biased region" description="Low complexity" evidence="1">
    <location>
        <begin position="198"/>
        <end position="212"/>
    </location>
</feature>
<evidence type="ECO:0000256" key="1">
    <source>
        <dbReference type="SAM" id="MobiDB-lite"/>
    </source>
</evidence>
<name>A0A1N7DU35_9NOCA</name>
<feature type="region of interest" description="Disordered" evidence="1">
    <location>
        <begin position="194"/>
        <end position="314"/>
    </location>
</feature>
<evidence type="ECO:0000313" key="2">
    <source>
        <dbReference type="EMBL" id="SIR79356.1"/>
    </source>
</evidence>
<organism evidence="2 3">
    <name type="scientific">Williamsia sterculiae</name>
    <dbReference type="NCBI Taxonomy" id="1344003"/>
    <lineage>
        <taxon>Bacteria</taxon>
        <taxon>Bacillati</taxon>
        <taxon>Actinomycetota</taxon>
        <taxon>Actinomycetes</taxon>
        <taxon>Mycobacteriales</taxon>
        <taxon>Nocardiaceae</taxon>
        <taxon>Williamsia</taxon>
    </lineage>
</organism>
<gene>
    <name evidence="2" type="ORF">SAMN05445060_0908</name>
</gene>
<keyword evidence="3" id="KW-1185">Reference proteome</keyword>
<feature type="compositionally biased region" description="Basic and acidic residues" evidence="1">
    <location>
        <begin position="281"/>
        <end position="292"/>
    </location>
</feature>
<dbReference type="AlphaFoldDB" id="A0A1N7DU35"/>